<dbReference type="SUPFAM" id="SSF103473">
    <property type="entry name" value="MFS general substrate transporter"/>
    <property type="match status" value="1"/>
</dbReference>
<dbReference type="GO" id="GO:0022857">
    <property type="term" value="F:transmembrane transporter activity"/>
    <property type="evidence" value="ECO:0007669"/>
    <property type="project" value="TreeGrafter"/>
</dbReference>
<keyword evidence="2" id="KW-0813">Transport</keyword>
<keyword evidence="8" id="KW-1185">Reference proteome</keyword>
<dbReference type="PANTHER" id="PTHR43791:SF38">
    <property type="entry name" value="MAJOR FACILITATOR SUPERFAMILY (MFS) PROFILE DOMAIN-CONTAINING PROTEIN"/>
    <property type="match status" value="1"/>
</dbReference>
<evidence type="ECO:0000256" key="3">
    <source>
        <dbReference type="ARBA" id="ARBA00022692"/>
    </source>
</evidence>
<sequence>MGRRLDSQLCPPLGTLCSAQPPSLSKATAQHCKKQGAPLADSREDEQKLVRKIDLCLLPMVWIMSLMSWMDRSNVGNATIAGMGSDLKMSSSRYSLVIVVFYCEFCFVFSGPLFQCAVPLRRL</sequence>
<accession>A0AA39WUG7</accession>
<evidence type="ECO:0000256" key="2">
    <source>
        <dbReference type="ARBA" id="ARBA00022448"/>
    </source>
</evidence>
<proteinExistence type="predicted"/>
<reference evidence="7" key="1">
    <citation type="submission" date="2023-06" db="EMBL/GenBank/DDBJ databases">
        <title>Genome-scale phylogeny and comparative genomics of the fungal order Sordariales.</title>
        <authorList>
            <consortium name="Lawrence Berkeley National Laboratory"/>
            <person name="Hensen N."/>
            <person name="Bonometti L."/>
            <person name="Westerberg I."/>
            <person name="Brannstrom I.O."/>
            <person name="Guillou S."/>
            <person name="Cros-Aarteil S."/>
            <person name="Calhoun S."/>
            <person name="Haridas S."/>
            <person name="Kuo A."/>
            <person name="Mondo S."/>
            <person name="Pangilinan J."/>
            <person name="Riley R."/>
            <person name="LaButti K."/>
            <person name="Andreopoulos B."/>
            <person name="Lipzen A."/>
            <person name="Chen C."/>
            <person name="Yanf M."/>
            <person name="Daum C."/>
            <person name="Ng V."/>
            <person name="Clum A."/>
            <person name="Steindorff A."/>
            <person name="Ohm R."/>
            <person name="Martin F."/>
            <person name="Silar P."/>
            <person name="Natvig D."/>
            <person name="Lalanne C."/>
            <person name="Gautier V."/>
            <person name="Ament-velasquez S.L."/>
            <person name="Kruys A."/>
            <person name="Hutchinson M.I."/>
            <person name="Powell A.J."/>
            <person name="Barry K."/>
            <person name="Miller A.N."/>
            <person name="Grigoriev I.V."/>
            <person name="Debuchy R."/>
            <person name="Gladieux P."/>
            <person name="Thoren M.H."/>
            <person name="Johannesson H."/>
        </authorList>
    </citation>
    <scope>NUCLEOTIDE SEQUENCE</scope>
    <source>
        <strain evidence="7">SMH3391-2</strain>
    </source>
</reference>
<dbReference type="Gene3D" id="1.20.1250.20">
    <property type="entry name" value="MFS general substrate transporter like domains"/>
    <property type="match status" value="1"/>
</dbReference>
<evidence type="ECO:0000256" key="5">
    <source>
        <dbReference type="ARBA" id="ARBA00023136"/>
    </source>
</evidence>
<feature type="transmembrane region" description="Helical" evidence="6">
    <location>
        <begin position="94"/>
        <end position="114"/>
    </location>
</feature>
<evidence type="ECO:0000256" key="1">
    <source>
        <dbReference type="ARBA" id="ARBA00004141"/>
    </source>
</evidence>
<evidence type="ECO:0000256" key="6">
    <source>
        <dbReference type="SAM" id="Phobius"/>
    </source>
</evidence>
<comment type="caution">
    <text evidence="7">The sequence shown here is derived from an EMBL/GenBank/DDBJ whole genome shotgun (WGS) entry which is preliminary data.</text>
</comment>
<evidence type="ECO:0000256" key="4">
    <source>
        <dbReference type="ARBA" id="ARBA00022989"/>
    </source>
</evidence>
<name>A0AA39WUG7_9PEZI</name>
<dbReference type="GO" id="GO:0016020">
    <property type="term" value="C:membrane"/>
    <property type="evidence" value="ECO:0007669"/>
    <property type="project" value="UniProtKB-SubCell"/>
</dbReference>
<keyword evidence="5 6" id="KW-0472">Membrane</keyword>
<gene>
    <name evidence="7" type="ORF">B0T17DRAFT_305654</name>
</gene>
<organism evidence="7 8">
    <name type="scientific">Bombardia bombarda</name>
    <dbReference type="NCBI Taxonomy" id="252184"/>
    <lineage>
        <taxon>Eukaryota</taxon>
        <taxon>Fungi</taxon>
        <taxon>Dikarya</taxon>
        <taxon>Ascomycota</taxon>
        <taxon>Pezizomycotina</taxon>
        <taxon>Sordariomycetes</taxon>
        <taxon>Sordariomycetidae</taxon>
        <taxon>Sordariales</taxon>
        <taxon>Lasiosphaeriaceae</taxon>
        <taxon>Bombardia</taxon>
    </lineage>
</organism>
<dbReference type="AlphaFoldDB" id="A0AA39WUG7"/>
<dbReference type="InterPro" id="IPR036259">
    <property type="entry name" value="MFS_trans_sf"/>
</dbReference>
<dbReference type="Proteomes" id="UP001174934">
    <property type="component" value="Unassembled WGS sequence"/>
</dbReference>
<dbReference type="EMBL" id="JAULSR010000004">
    <property type="protein sequence ID" value="KAK0621838.1"/>
    <property type="molecule type" value="Genomic_DNA"/>
</dbReference>
<comment type="subcellular location">
    <subcellularLocation>
        <location evidence="1">Membrane</location>
        <topology evidence="1">Multi-pass membrane protein</topology>
    </subcellularLocation>
</comment>
<dbReference type="PANTHER" id="PTHR43791">
    <property type="entry name" value="PERMEASE-RELATED"/>
    <property type="match status" value="1"/>
</dbReference>
<evidence type="ECO:0000313" key="8">
    <source>
        <dbReference type="Proteomes" id="UP001174934"/>
    </source>
</evidence>
<keyword evidence="3 6" id="KW-0812">Transmembrane</keyword>
<evidence type="ECO:0000313" key="7">
    <source>
        <dbReference type="EMBL" id="KAK0621838.1"/>
    </source>
</evidence>
<protein>
    <submittedName>
        <fullName evidence="7">Uncharacterized protein</fullName>
    </submittedName>
</protein>
<keyword evidence="4 6" id="KW-1133">Transmembrane helix</keyword>